<keyword evidence="2" id="KW-0805">Transcription regulation</keyword>
<dbReference type="SUPFAM" id="SSF88946">
    <property type="entry name" value="Sigma2 domain of RNA polymerase sigma factors"/>
    <property type="match status" value="1"/>
</dbReference>
<dbReference type="PANTHER" id="PTHR43133">
    <property type="entry name" value="RNA POLYMERASE ECF-TYPE SIGMA FACTO"/>
    <property type="match status" value="1"/>
</dbReference>
<keyword evidence="3" id="KW-0731">Sigma factor</keyword>
<accession>A0A8A4TZD7</accession>
<dbReference type="AlphaFoldDB" id="A0A8A4TZD7"/>
<keyword evidence="4" id="KW-0804">Transcription</keyword>
<dbReference type="InterPro" id="IPR053812">
    <property type="entry name" value="HTH_Sigma70_ECF-like"/>
</dbReference>
<evidence type="ECO:0000313" key="6">
    <source>
        <dbReference type="EMBL" id="QTD51875.1"/>
    </source>
</evidence>
<dbReference type="CDD" id="cd06171">
    <property type="entry name" value="Sigma70_r4"/>
    <property type="match status" value="1"/>
</dbReference>
<dbReference type="InterPro" id="IPR036388">
    <property type="entry name" value="WH-like_DNA-bd_sf"/>
</dbReference>
<dbReference type="PANTHER" id="PTHR43133:SF39">
    <property type="entry name" value="SIMILAR TO RNA POLYMERASE SIGMA-E FACTOR"/>
    <property type="match status" value="1"/>
</dbReference>
<evidence type="ECO:0000256" key="4">
    <source>
        <dbReference type="ARBA" id="ARBA00023163"/>
    </source>
</evidence>
<reference evidence="6" key="1">
    <citation type="submission" date="2021-03" db="EMBL/GenBank/DDBJ databases">
        <title>Acanthopleuribacteraceae sp. M133.</title>
        <authorList>
            <person name="Wang G."/>
        </authorList>
    </citation>
    <scope>NUCLEOTIDE SEQUENCE</scope>
    <source>
        <strain evidence="6">M133</strain>
    </source>
</reference>
<dbReference type="Proteomes" id="UP000663929">
    <property type="component" value="Chromosome"/>
</dbReference>
<dbReference type="InterPro" id="IPR039425">
    <property type="entry name" value="RNA_pol_sigma-70-like"/>
</dbReference>
<evidence type="ECO:0000313" key="7">
    <source>
        <dbReference type="Proteomes" id="UP000663929"/>
    </source>
</evidence>
<dbReference type="Gene3D" id="1.10.1740.10">
    <property type="match status" value="1"/>
</dbReference>
<evidence type="ECO:0000256" key="2">
    <source>
        <dbReference type="ARBA" id="ARBA00023015"/>
    </source>
</evidence>
<comment type="similarity">
    <text evidence="1">Belongs to the sigma-70 factor family. ECF subfamily.</text>
</comment>
<dbReference type="GO" id="GO:0016987">
    <property type="term" value="F:sigma factor activity"/>
    <property type="evidence" value="ECO:0007669"/>
    <property type="project" value="UniProtKB-KW"/>
</dbReference>
<dbReference type="Pfam" id="PF07638">
    <property type="entry name" value="Sigma70_ECF"/>
    <property type="match status" value="1"/>
</dbReference>
<dbReference type="InterPro" id="IPR014284">
    <property type="entry name" value="RNA_pol_sigma-70_dom"/>
</dbReference>
<evidence type="ECO:0000259" key="5">
    <source>
        <dbReference type="Pfam" id="PF07638"/>
    </source>
</evidence>
<dbReference type="Gene3D" id="1.10.10.10">
    <property type="entry name" value="Winged helix-like DNA-binding domain superfamily/Winged helix DNA-binding domain"/>
    <property type="match status" value="1"/>
</dbReference>
<evidence type="ECO:0000256" key="3">
    <source>
        <dbReference type="ARBA" id="ARBA00023082"/>
    </source>
</evidence>
<dbReference type="InterPro" id="IPR013324">
    <property type="entry name" value="RNA_pol_sigma_r3/r4-like"/>
</dbReference>
<dbReference type="SUPFAM" id="SSF88659">
    <property type="entry name" value="Sigma3 and sigma4 domains of RNA polymerase sigma factors"/>
    <property type="match status" value="1"/>
</dbReference>
<dbReference type="InterPro" id="IPR013325">
    <property type="entry name" value="RNA_pol_sigma_r2"/>
</dbReference>
<feature type="domain" description="RNA polymerase sigma-70 ECF-like HTH" evidence="5">
    <location>
        <begin position="8"/>
        <end position="187"/>
    </location>
</feature>
<evidence type="ECO:0000256" key="1">
    <source>
        <dbReference type="ARBA" id="ARBA00010641"/>
    </source>
</evidence>
<protein>
    <submittedName>
        <fullName evidence="6">Sigma-70 family RNA polymerase sigma factor</fullName>
    </submittedName>
</protein>
<sequence length="189" mass="21703">MEPSETESQITHLLQEWKKGDDDALDVLLPMVFHQLQAMARKHLRGERADHTFSTMDLVNEAYCKLFSRQKSDWNDRVHFFAVAGKAMRNILITHAVRRGTQKRGAGQIQWVPVDLQIVGEKSEEDLRGLDEALDALAKKNREAALIVELHFFCGCTLEEIGRMLEVSQATVKRRMKLAKAWLGRYLEN</sequence>
<dbReference type="NCBIfam" id="TIGR02937">
    <property type="entry name" value="sigma70-ECF"/>
    <property type="match status" value="1"/>
</dbReference>
<dbReference type="EMBL" id="CP071793">
    <property type="protein sequence ID" value="QTD51875.1"/>
    <property type="molecule type" value="Genomic_DNA"/>
</dbReference>
<dbReference type="GO" id="GO:0006352">
    <property type="term" value="P:DNA-templated transcription initiation"/>
    <property type="evidence" value="ECO:0007669"/>
    <property type="project" value="InterPro"/>
</dbReference>
<dbReference type="InterPro" id="IPR011517">
    <property type="entry name" value="RNA_pol_sigma70_ECF-like"/>
</dbReference>
<gene>
    <name evidence="6" type="ORF">J3U87_05335</name>
</gene>
<dbReference type="KEGG" id="scor:J3U87_05335"/>
<dbReference type="NCBIfam" id="TIGR02999">
    <property type="entry name" value="Sig-70_X6"/>
    <property type="match status" value="1"/>
</dbReference>
<proteinExistence type="inferred from homology"/>
<organism evidence="6 7">
    <name type="scientific">Sulfidibacter corallicola</name>
    <dbReference type="NCBI Taxonomy" id="2818388"/>
    <lineage>
        <taxon>Bacteria</taxon>
        <taxon>Pseudomonadati</taxon>
        <taxon>Acidobacteriota</taxon>
        <taxon>Holophagae</taxon>
        <taxon>Acanthopleuribacterales</taxon>
        <taxon>Acanthopleuribacteraceae</taxon>
        <taxon>Sulfidibacter</taxon>
    </lineage>
</organism>
<name>A0A8A4TZD7_SULCO</name>
<dbReference type="RefSeq" id="WP_237381992.1">
    <property type="nucleotide sequence ID" value="NZ_CP071793.1"/>
</dbReference>
<keyword evidence="7" id="KW-1185">Reference proteome</keyword>